<dbReference type="KEGG" id="wse:WALSEDRAFT_20664"/>
<name>I4Y8N7_WALMC</name>
<dbReference type="GeneID" id="18470850"/>
<feature type="region of interest" description="Disordered" evidence="10">
    <location>
        <begin position="1"/>
        <end position="38"/>
    </location>
</feature>
<protein>
    <recommendedName>
        <fullName evidence="11">C2H2-type domain-containing protein</fullName>
    </recommendedName>
</protein>
<gene>
    <name evidence="12" type="ORF">WALSEDRAFT_20664</name>
</gene>
<evidence type="ECO:0000256" key="2">
    <source>
        <dbReference type="ARBA" id="ARBA00022723"/>
    </source>
</evidence>
<feature type="domain" description="C2H2-type" evidence="11">
    <location>
        <begin position="46"/>
        <end position="75"/>
    </location>
</feature>
<dbReference type="GO" id="GO:0000978">
    <property type="term" value="F:RNA polymerase II cis-regulatory region sequence-specific DNA binding"/>
    <property type="evidence" value="ECO:0007669"/>
    <property type="project" value="TreeGrafter"/>
</dbReference>
<reference evidence="12 13" key="1">
    <citation type="journal article" date="2012" name="Fungal Genet. Biol.">
        <title>The genome of the xerotolerant mold Wallemia sebi reveals adaptations to osmotic stress and suggests cryptic sexual reproduction.</title>
        <authorList>
            <person name="Padamsee M."/>
            <person name="Kumar T.K.A."/>
            <person name="Riley R."/>
            <person name="Binder M."/>
            <person name="Boyd A."/>
            <person name="Calvo A.M."/>
            <person name="Furukawa K."/>
            <person name="Hesse C."/>
            <person name="Hohmann S."/>
            <person name="James T.Y."/>
            <person name="LaButti K."/>
            <person name="Lapidus A."/>
            <person name="Lindquist E."/>
            <person name="Lucas S."/>
            <person name="Miller K."/>
            <person name="Shantappa S."/>
            <person name="Grigoriev I.V."/>
            <person name="Hibbett D.S."/>
            <person name="McLaughlin D.J."/>
            <person name="Spatafora J.W."/>
            <person name="Aime M.C."/>
        </authorList>
    </citation>
    <scope>NUCLEOTIDE SEQUENCE [LARGE SCALE GENOMIC DNA]</scope>
    <source>
        <strain evidence="13">ATCC MYA-4683 / CBS 633.66</strain>
    </source>
</reference>
<dbReference type="GO" id="GO:0008270">
    <property type="term" value="F:zinc ion binding"/>
    <property type="evidence" value="ECO:0007669"/>
    <property type="project" value="UniProtKB-KW"/>
</dbReference>
<dbReference type="PANTHER" id="PTHR23235:SF120">
    <property type="entry name" value="KRUPPEL-LIKE FACTOR 15"/>
    <property type="match status" value="1"/>
</dbReference>
<dbReference type="EMBL" id="JH668240">
    <property type="protein sequence ID" value="EIM20329.1"/>
    <property type="molecule type" value="Genomic_DNA"/>
</dbReference>
<dbReference type="FunFam" id="3.30.160.60:FF:000125">
    <property type="entry name" value="Putative zinc finger protein 143"/>
    <property type="match status" value="1"/>
</dbReference>
<dbReference type="InterPro" id="IPR013087">
    <property type="entry name" value="Znf_C2H2_type"/>
</dbReference>
<evidence type="ECO:0000256" key="6">
    <source>
        <dbReference type="ARBA" id="ARBA00023015"/>
    </source>
</evidence>
<evidence type="ECO:0000256" key="8">
    <source>
        <dbReference type="ARBA" id="ARBA00023242"/>
    </source>
</evidence>
<evidence type="ECO:0000256" key="9">
    <source>
        <dbReference type="PROSITE-ProRule" id="PRU00042"/>
    </source>
</evidence>
<keyword evidence="7" id="KW-0804">Transcription</keyword>
<evidence type="ECO:0000256" key="7">
    <source>
        <dbReference type="ARBA" id="ARBA00023163"/>
    </source>
</evidence>
<proteinExistence type="predicted"/>
<dbReference type="PROSITE" id="PS50157">
    <property type="entry name" value="ZINC_FINGER_C2H2_2"/>
    <property type="match status" value="3"/>
</dbReference>
<evidence type="ECO:0000259" key="11">
    <source>
        <dbReference type="PROSITE" id="PS50157"/>
    </source>
</evidence>
<dbReference type="GO" id="GO:0000981">
    <property type="term" value="F:DNA-binding transcription factor activity, RNA polymerase II-specific"/>
    <property type="evidence" value="ECO:0007669"/>
    <property type="project" value="UniProtKB-ARBA"/>
</dbReference>
<dbReference type="AlphaFoldDB" id="I4Y8N7"/>
<organism evidence="12 13">
    <name type="scientific">Wallemia mellicola (strain ATCC MYA-4683 / CBS 633.66)</name>
    <name type="common">Wallemia sebi (CBS 633.66)</name>
    <dbReference type="NCBI Taxonomy" id="671144"/>
    <lineage>
        <taxon>Eukaryota</taxon>
        <taxon>Fungi</taxon>
        <taxon>Dikarya</taxon>
        <taxon>Basidiomycota</taxon>
        <taxon>Wallemiomycotina</taxon>
        <taxon>Wallemiomycetes</taxon>
        <taxon>Wallemiales</taxon>
        <taxon>Wallemiaceae</taxon>
        <taxon>Wallemia</taxon>
    </lineage>
</organism>
<dbReference type="GO" id="GO:0005634">
    <property type="term" value="C:nucleus"/>
    <property type="evidence" value="ECO:0007669"/>
    <property type="project" value="UniProtKB-SubCell"/>
</dbReference>
<dbReference type="OrthoDB" id="4748970at2759"/>
<sequence>MSAARGVSTNFSEKPILTAKPTTDRTRIASNSRRKHNADGKAPKIFVCEVPGCGSSFTRQFNLKGHMRSHTNERPFVCSFDGCGKAFARQHDKKRHEALHQDNNKPYKCLGCSKKFARIDGLARHRKYIYY</sequence>
<keyword evidence="5" id="KW-0862">Zinc</keyword>
<evidence type="ECO:0000256" key="10">
    <source>
        <dbReference type="SAM" id="MobiDB-lite"/>
    </source>
</evidence>
<dbReference type="InterPro" id="IPR036236">
    <property type="entry name" value="Znf_C2H2_sf"/>
</dbReference>
<evidence type="ECO:0000313" key="12">
    <source>
        <dbReference type="EMBL" id="EIM20329.1"/>
    </source>
</evidence>
<keyword evidence="8" id="KW-0539">Nucleus</keyword>
<dbReference type="eggNOG" id="KOG1721">
    <property type="taxonomic scope" value="Eukaryota"/>
</dbReference>
<dbReference type="FunFam" id="3.30.160.60:FF:000181">
    <property type="entry name" value="C2H2 type zinc finger protein"/>
    <property type="match status" value="1"/>
</dbReference>
<dbReference type="Gene3D" id="3.30.160.60">
    <property type="entry name" value="Classic Zinc Finger"/>
    <property type="match status" value="3"/>
</dbReference>
<accession>I4Y8N7</accession>
<keyword evidence="13" id="KW-1185">Reference proteome</keyword>
<keyword evidence="6" id="KW-0805">Transcription regulation</keyword>
<dbReference type="SMART" id="SM00355">
    <property type="entry name" value="ZnF_C2H2"/>
    <property type="match status" value="3"/>
</dbReference>
<dbReference type="STRING" id="671144.I4Y8N7"/>
<dbReference type="SUPFAM" id="SSF57667">
    <property type="entry name" value="beta-beta-alpha zinc fingers"/>
    <property type="match status" value="3"/>
</dbReference>
<dbReference type="PROSITE" id="PS00028">
    <property type="entry name" value="ZINC_FINGER_C2H2_1"/>
    <property type="match status" value="2"/>
</dbReference>
<feature type="domain" description="C2H2-type" evidence="11">
    <location>
        <begin position="76"/>
        <end position="105"/>
    </location>
</feature>
<dbReference type="InParanoid" id="I4Y8N7"/>
<evidence type="ECO:0000256" key="3">
    <source>
        <dbReference type="ARBA" id="ARBA00022737"/>
    </source>
</evidence>
<dbReference type="OMA" id="MRITSAC"/>
<dbReference type="GO" id="GO:0071248">
    <property type="term" value="P:cellular response to metal ion"/>
    <property type="evidence" value="ECO:0007669"/>
    <property type="project" value="UniProtKB-ARBA"/>
</dbReference>
<keyword evidence="4 9" id="KW-0863">Zinc-finger</keyword>
<keyword evidence="3" id="KW-0677">Repeat</keyword>
<dbReference type="RefSeq" id="XP_006959586.1">
    <property type="nucleotide sequence ID" value="XM_006959524.1"/>
</dbReference>
<comment type="subcellular location">
    <subcellularLocation>
        <location evidence="1">Nucleus</location>
    </subcellularLocation>
</comment>
<dbReference type="HOGENOM" id="CLU_002678_42_10_1"/>
<keyword evidence="2" id="KW-0479">Metal-binding</keyword>
<dbReference type="PANTHER" id="PTHR23235">
    <property type="entry name" value="KRUEPPEL-LIKE TRANSCRIPTION FACTOR"/>
    <property type="match status" value="1"/>
</dbReference>
<evidence type="ECO:0000256" key="5">
    <source>
        <dbReference type="ARBA" id="ARBA00022833"/>
    </source>
</evidence>
<evidence type="ECO:0000313" key="13">
    <source>
        <dbReference type="Proteomes" id="UP000005242"/>
    </source>
</evidence>
<dbReference type="Proteomes" id="UP000005242">
    <property type="component" value="Unassembled WGS sequence"/>
</dbReference>
<evidence type="ECO:0000256" key="1">
    <source>
        <dbReference type="ARBA" id="ARBA00004123"/>
    </source>
</evidence>
<dbReference type="Pfam" id="PF00096">
    <property type="entry name" value="zf-C2H2"/>
    <property type="match status" value="2"/>
</dbReference>
<evidence type="ECO:0000256" key="4">
    <source>
        <dbReference type="ARBA" id="ARBA00022771"/>
    </source>
</evidence>
<feature type="domain" description="C2H2-type" evidence="11">
    <location>
        <begin position="107"/>
        <end position="131"/>
    </location>
</feature>